<feature type="domain" description="XdhC- CoxI" evidence="1">
    <location>
        <begin position="14"/>
        <end position="76"/>
    </location>
</feature>
<evidence type="ECO:0000313" key="3">
    <source>
        <dbReference type="EMBL" id="MFC3885743.1"/>
    </source>
</evidence>
<dbReference type="Gene3D" id="3.40.50.720">
    <property type="entry name" value="NAD(P)-binding Rossmann-like Domain"/>
    <property type="match status" value="1"/>
</dbReference>
<dbReference type="InterPro" id="IPR003777">
    <property type="entry name" value="XdhC_CoxI"/>
</dbReference>
<dbReference type="EMBL" id="JBHRZT010000072">
    <property type="protein sequence ID" value="MFC3885743.1"/>
    <property type="molecule type" value="Genomic_DNA"/>
</dbReference>
<protein>
    <submittedName>
        <fullName evidence="3">XdhC family protein</fullName>
    </submittedName>
</protein>
<gene>
    <name evidence="3" type="ORF">ACFOU2_20610</name>
</gene>
<dbReference type="InterPro" id="IPR027051">
    <property type="entry name" value="XdhC_Rossmann_dom"/>
</dbReference>
<dbReference type="RefSeq" id="WP_377918136.1">
    <property type="nucleotide sequence ID" value="NZ_JBHRZT010000072.1"/>
</dbReference>
<feature type="domain" description="XdhC Rossmann" evidence="2">
    <location>
        <begin position="198"/>
        <end position="333"/>
    </location>
</feature>
<accession>A0ABV8B6F7</accession>
<dbReference type="Pfam" id="PF02625">
    <property type="entry name" value="XdhC_CoxI"/>
    <property type="match status" value="1"/>
</dbReference>
<proteinExistence type="predicted"/>
<comment type="caution">
    <text evidence="3">The sequence shown here is derived from an EMBL/GenBank/DDBJ whole genome shotgun (WGS) entry which is preliminary data.</text>
</comment>
<dbReference type="InterPro" id="IPR052698">
    <property type="entry name" value="MoCofactor_Util/Proc"/>
</dbReference>
<sequence length="348" mass="39079">MNIYDILDAVETSEQDGVLATIIHVEGSAYLKEGTSMIFWEDGTQIGMVSPGCLEADLAIRAQEVFREGAARTVTYHLENEDDFGWGQGAGCNGILSILLEPLDEKLRKHLCILRVYLNKRIPVFHMKELTEDLSQTKYAYVPMDGQIFGNEWREDLPSCLESLFHNVNPFCQKSGIASLGHPSRSIYFHLYEPKPRLVVFGAGRDAQPVVSLAACTGFSVTVCDWRPAFCHRDRFPSADGIVVGSPEEIVEELCLQSSDFVVIMTHHFQKDREILSYIMKKKVRYAGVLGPHERTRRLLNIKDIPPFIHSPVGLAIGAKGPEEIAVSILAEMIQHLRKPFVERTHSI</sequence>
<evidence type="ECO:0000259" key="1">
    <source>
        <dbReference type="Pfam" id="PF02625"/>
    </source>
</evidence>
<dbReference type="Pfam" id="PF13478">
    <property type="entry name" value="XdhC_C"/>
    <property type="match status" value="1"/>
</dbReference>
<evidence type="ECO:0000313" key="4">
    <source>
        <dbReference type="Proteomes" id="UP001595752"/>
    </source>
</evidence>
<dbReference type="Proteomes" id="UP001595752">
    <property type="component" value="Unassembled WGS sequence"/>
</dbReference>
<reference evidence="4" key="1">
    <citation type="journal article" date="2019" name="Int. J. Syst. Evol. Microbiol.">
        <title>The Global Catalogue of Microorganisms (GCM) 10K type strain sequencing project: providing services to taxonomists for standard genome sequencing and annotation.</title>
        <authorList>
            <consortium name="The Broad Institute Genomics Platform"/>
            <consortium name="The Broad Institute Genome Sequencing Center for Infectious Disease"/>
            <person name="Wu L."/>
            <person name="Ma J."/>
        </authorList>
    </citation>
    <scope>NUCLEOTIDE SEQUENCE [LARGE SCALE GENOMIC DNA]</scope>
    <source>
        <strain evidence="4">CCUG 61889</strain>
    </source>
</reference>
<keyword evidence="4" id="KW-1185">Reference proteome</keyword>
<dbReference type="PANTHER" id="PTHR30388">
    <property type="entry name" value="ALDEHYDE OXIDOREDUCTASE MOLYBDENUM COFACTOR ASSEMBLY PROTEIN"/>
    <property type="match status" value="1"/>
</dbReference>
<organism evidence="3 4">
    <name type="scientific">Bacillus songklensis</name>
    <dbReference type="NCBI Taxonomy" id="1069116"/>
    <lineage>
        <taxon>Bacteria</taxon>
        <taxon>Bacillati</taxon>
        <taxon>Bacillota</taxon>
        <taxon>Bacilli</taxon>
        <taxon>Bacillales</taxon>
        <taxon>Bacillaceae</taxon>
        <taxon>Bacillus</taxon>
    </lineage>
</organism>
<name>A0ABV8B6F7_9BACI</name>
<dbReference type="PANTHER" id="PTHR30388:SF6">
    <property type="entry name" value="XANTHINE DEHYDROGENASE SUBUNIT A-RELATED"/>
    <property type="match status" value="1"/>
</dbReference>
<evidence type="ECO:0000259" key="2">
    <source>
        <dbReference type="Pfam" id="PF13478"/>
    </source>
</evidence>